<evidence type="ECO:0000256" key="10">
    <source>
        <dbReference type="ARBA" id="ARBA00030128"/>
    </source>
</evidence>
<dbReference type="InterPro" id="IPR027417">
    <property type="entry name" value="P-loop_NTPase"/>
</dbReference>
<dbReference type="PROSITE" id="PS00856">
    <property type="entry name" value="GUANYLATE_KINASE_1"/>
    <property type="match status" value="1"/>
</dbReference>
<dbReference type="PANTHER" id="PTHR23117">
    <property type="entry name" value="GUANYLATE KINASE-RELATED"/>
    <property type="match status" value="1"/>
</dbReference>
<dbReference type="PANTHER" id="PTHR23117:SF13">
    <property type="entry name" value="GUANYLATE KINASE"/>
    <property type="match status" value="1"/>
</dbReference>
<dbReference type="SUPFAM" id="SSF52540">
    <property type="entry name" value="P-loop containing nucleoside triphosphate hydrolases"/>
    <property type="match status" value="1"/>
</dbReference>
<evidence type="ECO:0000313" key="13">
    <source>
        <dbReference type="EMBL" id="SEQ92033.1"/>
    </source>
</evidence>
<dbReference type="NCBIfam" id="TIGR03263">
    <property type="entry name" value="guanyl_kin"/>
    <property type="match status" value="1"/>
</dbReference>
<evidence type="ECO:0000256" key="4">
    <source>
        <dbReference type="ARBA" id="ARBA00016296"/>
    </source>
</evidence>
<dbReference type="RefSeq" id="WP_093288156.1">
    <property type="nucleotide sequence ID" value="NZ_FOFS01000012.1"/>
</dbReference>
<dbReference type="FunFam" id="3.40.50.300:FF:000084">
    <property type="entry name" value="Guanylate kinase"/>
    <property type="match status" value="1"/>
</dbReference>
<dbReference type="HAMAP" id="MF_00328">
    <property type="entry name" value="Guanylate_kinase"/>
    <property type="match status" value="1"/>
</dbReference>
<keyword evidence="14" id="KW-1185">Reference proteome</keyword>
<dbReference type="OrthoDB" id="9808150at2"/>
<evidence type="ECO:0000256" key="3">
    <source>
        <dbReference type="ARBA" id="ARBA00012961"/>
    </source>
</evidence>
<dbReference type="Pfam" id="PF00625">
    <property type="entry name" value="Guanylate_kin"/>
    <property type="match status" value="1"/>
</dbReference>
<keyword evidence="9 11" id="KW-0067">ATP-binding</keyword>
<dbReference type="InterPro" id="IPR017665">
    <property type="entry name" value="Guanylate_kinase"/>
</dbReference>
<dbReference type="CDD" id="cd00071">
    <property type="entry name" value="GMPK"/>
    <property type="match status" value="1"/>
</dbReference>
<dbReference type="InterPro" id="IPR008145">
    <property type="entry name" value="GK/Ca_channel_bsu"/>
</dbReference>
<comment type="similarity">
    <text evidence="2 11">Belongs to the guanylate kinase family.</text>
</comment>
<keyword evidence="8 11" id="KW-0418">Kinase</keyword>
<keyword evidence="6 11" id="KW-0808">Transferase</keyword>
<keyword evidence="5 11" id="KW-0963">Cytoplasm</keyword>
<sequence>MTQGSLFIVSAPSGGGKTSLTRALLPYLARHGVQASISVSFTTRAARPGEQAGVHYHFVDEAAFVARIAGGGFLEHAQVFGRRYGTGLPETRALLDAGQDVILDIDWQGARQVRQQWPQAVSIFILPPSVAELERRLRARSQDSEAVIAARMDEAHQEIAHHNEYDYLIVNEDFDTALAELAAVFLEPRLRARRQNDRHAALIAALLAN</sequence>
<dbReference type="InterPro" id="IPR020590">
    <property type="entry name" value="Guanylate_kinase_CS"/>
</dbReference>
<feature type="binding site" evidence="11">
    <location>
        <begin position="11"/>
        <end position="18"/>
    </location>
    <ligand>
        <name>ATP</name>
        <dbReference type="ChEBI" id="CHEBI:30616"/>
    </ligand>
</feature>
<name>A0A1H9JZA3_9GAMM</name>
<comment type="catalytic activity">
    <reaction evidence="11">
        <text>GMP + ATP = GDP + ADP</text>
        <dbReference type="Rhea" id="RHEA:20780"/>
        <dbReference type="ChEBI" id="CHEBI:30616"/>
        <dbReference type="ChEBI" id="CHEBI:58115"/>
        <dbReference type="ChEBI" id="CHEBI:58189"/>
        <dbReference type="ChEBI" id="CHEBI:456216"/>
        <dbReference type="EC" id="2.7.4.8"/>
    </reaction>
</comment>
<evidence type="ECO:0000256" key="2">
    <source>
        <dbReference type="ARBA" id="ARBA00005790"/>
    </source>
</evidence>
<dbReference type="EMBL" id="FOFS01000012">
    <property type="protein sequence ID" value="SEQ92033.1"/>
    <property type="molecule type" value="Genomic_DNA"/>
</dbReference>
<dbReference type="AlphaFoldDB" id="A0A1H9JZA3"/>
<gene>
    <name evidence="11" type="primary">gmk</name>
    <name evidence="13" type="ORF">SAMN04488038_112141</name>
</gene>
<evidence type="ECO:0000313" key="14">
    <source>
        <dbReference type="Proteomes" id="UP000199233"/>
    </source>
</evidence>
<comment type="subcellular location">
    <subcellularLocation>
        <location evidence="1 11">Cytoplasm</location>
    </subcellularLocation>
</comment>
<evidence type="ECO:0000256" key="8">
    <source>
        <dbReference type="ARBA" id="ARBA00022777"/>
    </source>
</evidence>
<evidence type="ECO:0000259" key="12">
    <source>
        <dbReference type="PROSITE" id="PS50052"/>
    </source>
</evidence>
<reference evidence="13 14" key="1">
    <citation type="submission" date="2016-10" db="EMBL/GenBank/DDBJ databases">
        <authorList>
            <person name="de Groot N.N."/>
        </authorList>
    </citation>
    <scope>NUCLEOTIDE SEQUENCE [LARGE SCALE GENOMIC DNA]</scope>
    <source>
        <strain evidence="13 14">DSM 25927</strain>
    </source>
</reference>
<organism evidence="13 14">
    <name type="scientific">Solimonas aquatica</name>
    <dbReference type="NCBI Taxonomy" id="489703"/>
    <lineage>
        <taxon>Bacteria</taxon>
        <taxon>Pseudomonadati</taxon>
        <taxon>Pseudomonadota</taxon>
        <taxon>Gammaproteobacteria</taxon>
        <taxon>Nevskiales</taxon>
        <taxon>Nevskiaceae</taxon>
        <taxon>Solimonas</taxon>
    </lineage>
</organism>
<dbReference type="EC" id="2.7.4.8" evidence="3 11"/>
<evidence type="ECO:0000256" key="6">
    <source>
        <dbReference type="ARBA" id="ARBA00022679"/>
    </source>
</evidence>
<feature type="domain" description="Guanylate kinase-like" evidence="12">
    <location>
        <begin position="4"/>
        <end position="186"/>
    </location>
</feature>
<dbReference type="GO" id="GO:0005829">
    <property type="term" value="C:cytosol"/>
    <property type="evidence" value="ECO:0007669"/>
    <property type="project" value="TreeGrafter"/>
</dbReference>
<dbReference type="Gene3D" id="3.30.63.10">
    <property type="entry name" value="Guanylate Kinase phosphate binding domain"/>
    <property type="match status" value="1"/>
</dbReference>
<dbReference type="SMART" id="SM00072">
    <property type="entry name" value="GuKc"/>
    <property type="match status" value="1"/>
</dbReference>
<dbReference type="STRING" id="489703.SAMN04488038_112141"/>
<dbReference type="Gene3D" id="3.40.50.300">
    <property type="entry name" value="P-loop containing nucleotide triphosphate hydrolases"/>
    <property type="match status" value="1"/>
</dbReference>
<evidence type="ECO:0000256" key="7">
    <source>
        <dbReference type="ARBA" id="ARBA00022741"/>
    </source>
</evidence>
<dbReference type="GO" id="GO:0005524">
    <property type="term" value="F:ATP binding"/>
    <property type="evidence" value="ECO:0007669"/>
    <property type="project" value="UniProtKB-UniRule"/>
</dbReference>
<dbReference type="PROSITE" id="PS50052">
    <property type="entry name" value="GUANYLATE_KINASE_2"/>
    <property type="match status" value="1"/>
</dbReference>
<comment type="function">
    <text evidence="11">Essential for recycling GMP and indirectly, cGMP.</text>
</comment>
<keyword evidence="7 11" id="KW-0547">Nucleotide-binding</keyword>
<evidence type="ECO:0000256" key="11">
    <source>
        <dbReference type="HAMAP-Rule" id="MF_00328"/>
    </source>
</evidence>
<dbReference type="FunFam" id="3.30.63.10:FF:000002">
    <property type="entry name" value="Guanylate kinase 1"/>
    <property type="match status" value="1"/>
</dbReference>
<proteinExistence type="inferred from homology"/>
<evidence type="ECO:0000256" key="5">
    <source>
        <dbReference type="ARBA" id="ARBA00022490"/>
    </source>
</evidence>
<accession>A0A1H9JZA3</accession>
<evidence type="ECO:0000256" key="1">
    <source>
        <dbReference type="ARBA" id="ARBA00004496"/>
    </source>
</evidence>
<evidence type="ECO:0000256" key="9">
    <source>
        <dbReference type="ARBA" id="ARBA00022840"/>
    </source>
</evidence>
<dbReference type="InterPro" id="IPR008144">
    <property type="entry name" value="Guanylate_kin-like_dom"/>
</dbReference>
<protein>
    <recommendedName>
        <fullName evidence="4 11">Guanylate kinase</fullName>
        <ecNumber evidence="3 11">2.7.4.8</ecNumber>
    </recommendedName>
    <alternativeName>
        <fullName evidence="10 11">GMP kinase</fullName>
    </alternativeName>
</protein>
<dbReference type="GO" id="GO:0004385">
    <property type="term" value="F:GMP kinase activity"/>
    <property type="evidence" value="ECO:0007669"/>
    <property type="project" value="UniProtKB-UniRule"/>
</dbReference>
<dbReference type="Proteomes" id="UP000199233">
    <property type="component" value="Unassembled WGS sequence"/>
</dbReference>